<reference evidence="2 3" key="1">
    <citation type="submission" date="2015-06" db="EMBL/GenBank/DDBJ databases">
        <title>Improved classification and identification of acetic acid bacteria using matrix-assisted laser desorption/ionization time-of-flight mass spectrometry; Gluconobacter nephelii and Gluconobacter uchimurae are later heterotypic synonyms of Gluconobacter japonicus and Gluconobacter oxydans, respectively.</title>
        <authorList>
            <person name="Li L."/>
            <person name="Cleenwerck I."/>
            <person name="De Vuyst L."/>
            <person name="Vandamme P."/>
        </authorList>
    </citation>
    <scope>NUCLEOTIDE SEQUENCE [LARGE SCALE GENOMIC DNA]</scope>
    <source>
        <strain evidence="2 3">LMG 1699</strain>
    </source>
</reference>
<evidence type="ECO:0000256" key="1">
    <source>
        <dbReference type="SAM" id="Phobius"/>
    </source>
</evidence>
<dbReference type="AlphaFoldDB" id="A0A149UMB7"/>
<keyword evidence="1" id="KW-0472">Membrane</keyword>
<keyword evidence="1" id="KW-0812">Transmembrane</keyword>
<comment type="caution">
    <text evidence="2">The sequence shown here is derived from an EMBL/GenBank/DDBJ whole genome shotgun (WGS) entry which is preliminary data.</text>
</comment>
<dbReference type="PATRIC" id="fig|178901.14.peg.555"/>
<dbReference type="Proteomes" id="UP000075377">
    <property type="component" value="Unassembled WGS sequence"/>
</dbReference>
<gene>
    <name evidence="2" type="ORF">AD951_08395</name>
</gene>
<sequence length="114" mass="13190">MTFIRSFSVIVITFIVFVVLAAVLRTLKSKIIKRASQGRTTNILYWIFSIFTWFMGLFFNMFSCVFTLYLISWVVHIKEENVGPLLFLMACAPKEALTWLQTDLREVQKAVGRG</sequence>
<dbReference type="EMBL" id="LHZX01000296">
    <property type="protein sequence ID" value="KXV69048.1"/>
    <property type="molecule type" value="Genomic_DNA"/>
</dbReference>
<feature type="transmembrane region" description="Helical" evidence="1">
    <location>
        <begin position="6"/>
        <end position="24"/>
    </location>
</feature>
<feature type="transmembrane region" description="Helical" evidence="1">
    <location>
        <begin position="44"/>
        <end position="71"/>
    </location>
</feature>
<organism evidence="2 3">
    <name type="scientific">Acetobacter malorum</name>
    <dbReference type="NCBI Taxonomy" id="178901"/>
    <lineage>
        <taxon>Bacteria</taxon>
        <taxon>Pseudomonadati</taxon>
        <taxon>Pseudomonadota</taxon>
        <taxon>Alphaproteobacteria</taxon>
        <taxon>Acetobacterales</taxon>
        <taxon>Acetobacteraceae</taxon>
        <taxon>Acetobacter</taxon>
    </lineage>
</organism>
<accession>A0A149UMB7</accession>
<keyword evidence="1" id="KW-1133">Transmembrane helix</keyword>
<evidence type="ECO:0000313" key="3">
    <source>
        <dbReference type="Proteomes" id="UP000075377"/>
    </source>
</evidence>
<evidence type="ECO:0000313" key="2">
    <source>
        <dbReference type="EMBL" id="KXV69048.1"/>
    </source>
</evidence>
<proteinExistence type="predicted"/>
<name>A0A149UMB7_9PROT</name>
<protein>
    <submittedName>
        <fullName evidence="2">Uncharacterized protein</fullName>
    </submittedName>
</protein>